<organism evidence="2 3">
    <name type="scientific">Trinickia dinghuensis</name>
    <dbReference type="NCBI Taxonomy" id="2291023"/>
    <lineage>
        <taxon>Bacteria</taxon>
        <taxon>Pseudomonadati</taxon>
        <taxon>Pseudomonadota</taxon>
        <taxon>Betaproteobacteria</taxon>
        <taxon>Burkholderiales</taxon>
        <taxon>Burkholderiaceae</taxon>
        <taxon>Trinickia</taxon>
    </lineage>
</organism>
<evidence type="ECO:0000313" key="3">
    <source>
        <dbReference type="Proteomes" id="UP000256838"/>
    </source>
</evidence>
<feature type="region of interest" description="Disordered" evidence="1">
    <location>
        <begin position="69"/>
        <end position="111"/>
    </location>
</feature>
<protein>
    <submittedName>
        <fullName evidence="2">Uncharacterized protein</fullName>
    </submittedName>
</protein>
<evidence type="ECO:0000313" key="2">
    <source>
        <dbReference type="EMBL" id="RDV00455.1"/>
    </source>
</evidence>
<dbReference type="Proteomes" id="UP000256838">
    <property type="component" value="Unassembled WGS sequence"/>
</dbReference>
<proteinExistence type="predicted"/>
<gene>
    <name evidence="2" type="ORF">DWV00_01295</name>
</gene>
<keyword evidence="3" id="KW-1185">Reference proteome</keyword>
<evidence type="ECO:0000256" key="1">
    <source>
        <dbReference type="SAM" id="MobiDB-lite"/>
    </source>
</evidence>
<reference evidence="2 3" key="1">
    <citation type="submission" date="2018-08" db="EMBL/GenBank/DDBJ databases">
        <title>Paraburkholderia sp. DHOM06 isolated from forest soil.</title>
        <authorList>
            <person name="Gao Z.-H."/>
            <person name="Qiu L.-H."/>
        </authorList>
    </citation>
    <scope>NUCLEOTIDE SEQUENCE [LARGE SCALE GENOMIC DNA]</scope>
    <source>
        <strain evidence="2 3">DHOM06</strain>
    </source>
</reference>
<name>A0A3D8K6F5_9BURK</name>
<sequence>MRARGVDLPALRQAIGNYLSLGQALPPHFRAALDEAGVSTELDFDSRMALNLNHPLLALSNSIHSELGSRMPAAAQPRPAGLTRSPGLRRAGGETSPPQAAQARLAPREQTSHAPLETLRRAGIDPHAFNAAVANFLSFGHDLPADITAFLRNAGIPHHIDATQAFDGRHPLLAFDRQVRAALGPRTPAATRSRPMPNAAAGSAATLRRPTQAPLDSSEFDQSAVFAAPRRGVEGR</sequence>
<dbReference type="Gene3D" id="1.20.1280.220">
    <property type="entry name" value="Effector protein HopAB, BAK1-interacting domain"/>
    <property type="match status" value="2"/>
</dbReference>
<dbReference type="EMBL" id="QRGA01000001">
    <property type="protein sequence ID" value="RDV00455.1"/>
    <property type="molecule type" value="Genomic_DNA"/>
</dbReference>
<accession>A0A3D8K6F5</accession>
<feature type="region of interest" description="Disordered" evidence="1">
    <location>
        <begin position="186"/>
        <end position="236"/>
    </location>
</feature>
<dbReference type="AlphaFoldDB" id="A0A3D8K6F5"/>
<comment type="caution">
    <text evidence="2">The sequence shown here is derived from an EMBL/GenBank/DDBJ whole genome shotgun (WGS) entry which is preliminary data.</text>
</comment>
<dbReference type="InterPro" id="IPR038342">
    <property type="entry name" value="HopAB_BAK-bd_sf"/>
</dbReference>